<reference evidence="4" key="1">
    <citation type="submission" date="2022-10" db="EMBL/GenBank/DDBJ databases">
        <title>Genome assembly of Pristionchus species.</title>
        <authorList>
            <person name="Yoshida K."/>
            <person name="Sommer R.J."/>
        </authorList>
    </citation>
    <scope>NUCLEOTIDE SEQUENCE [LARGE SCALE GENOMIC DNA]</scope>
    <source>
        <strain evidence="4">RS5460</strain>
    </source>
</reference>
<name>A0AAN5D4U8_9BILA</name>
<dbReference type="AlphaFoldDB" id="A0AAN5D4U8"/>
<dbReference type="EMBL" id="BTRK01000005">
    <property type="protein sequence ID" value="GMR56090.1"/>
    <property type="molecule type" value="Genomic_DNA"/>
</dbReference>
<feature type="signal peptide" evidence="2">
    <location>
        <begin position="1"/>
        <end position="17"/>
    </location>
</feature>
<feature type="transmembrane region" description="Helical" evidence="1">
    <location>
        <begin position="104"/>
        <end position="128"/>
    </location>
</feature>
<comment type="caution">
    <text evidence="3">The sequence shown here is derived from an EMBL/GenBank/DDBJ whole genome shotgun (WGS) entry which is preliminary data.</text>
</comment>
<keyword evidence="2" id="KW-0732">Signal</keyword>
<gene>
    <name evidence="3" type="ORF">PMAYCL1PPCAC_26285</name>
</gene>
<protein>
    <recommendedName>
        <fullName evidence="5">G protein-coupled receptor</fullName>
    </recommendedName>
</protein>
<evidence type="ECO:0008006" key="5">
    <source>
        <dbReference type="Google" id="ProtNLM"/>
    </source>
</evidence>
<evidence type="ECO:0000256" key="1">
    <source>
        <dbReference type="SAM" id="Phobius"/>
    </source>
</evidence>
<evidence type="ECO:0000313" key="4">
    <source>
        <dbReference type="Proteomes" id="UP001328107"/>
    </source>
</evidence>
<evidence type="ECO:0000256" key="2">
    <source>
        <dbReference type="SAM" id="SignalP"/>
    </source>
</evidence>
<accession>A0AAN5D4U8</accession>
<dbReference type="Proteomes" id="UP001328107">
    <property type="component" value="Unassembled WGS sequence"/>
</dbReference>
<keyword evidence="1" id="KW-0812">Transmembrane</keyword>
<keyword evidence="1" id="KW-1133">Transmembrane helix</keyword>
<proteinExistence type="predicted"/>
<keyword evidence="1" id="KW-0472">Membrane</keyword>
<sequence length="174" mass="19633">MASCAFALVISFFCTESEHPDRVEIVRELNISWIEQYAKHVLVFGRSIGDVGPIRIAMIKLAIFNMFWYSSMAVLVFLILRELASHAKFESPQKRLCSASKTLLTELVIGTLLFVFPTLAIVLLSLFFHSINCLFFSCNQPTPMHTGVPEQSMQLGIATKHHDRVGVKAEFLVR</sequence>
<keyword evidence="4" id="KW-1185">Reference proteome</keyword>
<feature type="transmembrane region" description="Helical" evidence="1">
    <location>
        <begin position="66"/>
        <end position="84"/>
    </location>
</feature>
<evidence type="ECO:0000313" key="3">
    <source>
        <dbReference type="EMBL" id="GMR56090.1"/>
    </source>
</evidence>
<organism evidence="3 4">
    <name type="scientific">Pristionchus mayeri</name>
    <dbReference type="NCBI Taxonomy" id="1317129"/>
    <lineage>
        <taxon>Eukaryota</taxon>
        <taxon>Metazoa</taxon>
        <taxon>Ecdysozoa</taxon>
        <taxon>Nematoda</taxon>
        <taxon>Chromadorea</taxon>
        <taxon>Rhabditida</taxon>
        <taxon>Rhabditina</taxon>
        <taxon>Diplogasteromorpha</taxon>
        <taxon>Diplogasteroidea</taxon>
        <taxon>Neodiplogasteridae</taxon>
        <taxon>Pristionchus</taxon>
    </lineage>
</organism>
<feature type="chain" id="PRO_5042964026" description="G protein-coupled receptor" evidence="2">
    <location>
        <begin position="18"/>
        <end position="174"/>
    </location>
</feature>